<dbReference type="AlphaFoldDB" id="A0AAV1AH54"/>
<keyword evidence="2" id="KW-1185">Reference proteome</keyword>
<dbReference type="Proteomes" id="UP001157006">
    <property type="component" value="Chromosome 4"/>
</dbReference>
<accession>A0AAV1AH54</accession>
<evidence type="ECO:0000313" key="1">
    <source>
        <dbReference type="EMBL" id="CAI8609880.1"/>
    </source>
</evidence>
<sequence length="135" mass="15518">MEEVIFNFSLKDLYKSPELAPPVIFVIDKISEELDVEAYRNYSKSSSSENVDVELCGRNCELKLAVMVVDVRKIESATVRWFCLRKIESATVRWFCLRKIESATVRWFCLRKIESEDGVDGENGLVSRRTEADGN</sequence>
<name>A0AAV1AH54_VICFA</name>
<evidence type="ECO:0000313" key="2">
    <source>
        <dbReference type="Proteomes" id="UP001157006"/>
    </source>
</evidence>
<proteinExistence type="predicted"/>
<protein>
    <submittedName>
        <fullName evidence="1">Uncharacterized protein</fullName>
    </submittedName>
</protein>
<dbReference type="EMBL" id="OX451739">
    <property type="protein sequence ID" value="CAI8609880.1"/>
    <property type="molecule type" value="Genomic_DNA"/>
</dbReference>
<organism evidence="1 2">
    <name type="scientific">Vicia faba</name>
    <name type="common">Broad bean</name>
    <name type="synonym">Faba vulgaris</name>
    <dbReference type="NCBI Taxonomy" id="3906"/>
    <lineage>
        <taxon>Eukaryota</taxon>
        <taxon>Viridiplantae</taxon>
        <taxon>Streptophyta</taxon>
        <taxon>Embryophyta</taxon>
        <taxon>Tracheophyta</taxon>
        <taxon>Spermatophyta</taxon>
        <taxon>Magnoliopsida</taxon>
        <taxon>eudicotyledons</taxon>
        <taxon>Gunneridae</taxon>
        <taxon>Pentapetalae</taxon>
        <taxon>rosids</taxon>
        <taxon>fabids</taxon>
        <taxon>Fabales</taxon>
        <taxon>Fabaceae</taxon>
        <taxon>Papilionoideae</taxon>
        <taxon>50 kb inversion clade</taxon>
        <taxon>NPAAA clade</taxon>
        <taxon>Hologalegina</taxon>
        <taxon>IRL clade</taxon>
        <taxon>Fabeae</taxon>
        <taxon>Vicia</taxon>
    </lineage>
</organism>
<gene>
    <name evidence="1" type="ORF">VFH_IV154760</name>
</gene>
<reference evidence="1 2" key="1">
    <citation type="submission" date="2023-01" db="EMBL/GenBank/DDBJ databases">
        <authorList>
            <person name="Kreplak J."/>
        </authorList>
    </citation>
    <scope>NUCLEOTIDE SEQUENCE [LARGE SCALE GENOMIC DNA]</scope>
</reference>